<comment type="caution">
    <text evidence="1">The sequence shown here is derived from an EMBL/GenBank/DDBJ whole genome shotgun (WGS) entry which is preliminary data.</text>
</comment>
<evidence type="ECO:0000313" key="2">
    <source>
        <dbReference type="Proteomes" id="UP000076858"/>
    </source>
</evidence>
<proteinExistence type="predicted"/>
<dbReference type="EMBL" id="LRGB01018959">
    <property type="protein sequence ID" value="KZR98003.1"/>
    <property type="molecule type" value="Genomic_DNA"/>
</dbReference>
<keyword evidence="2" id="KW-1185">Reference proteome</keyword>
<reference evidence="1 2" key="1">
    <citation type="submission" date="2016-03" db="EMBL/GenBank/DDBJ databases">
        <title>EvidentialGene: Evidence-directed Construction of Genes on Genomes.</title>
        <authorList>
            <person name="Gilbert D.G."/>
            <person name="Choi J.-H."/>
            <person name="Mockaitis K."/>
            <person name="Colbourne J."/>
            <person name="Pfrender M."/>
        </authorList>
    </citation>
    <scope>NUCLEOTIDE SEQUENCE [LARGE SCALE GENOMIC DNA]</scope>
    <source>
        <strain evidence="1 2">Xinb3</strain>
        <tissue evidence="1">Complete organism</tissue>
    </source>
</reference>
<organism evidence="1 2">
    <name type="scientific">Daphnia magna</name>
    <dbReference type="NCBI Taxonomy" id="35525"/>
    <lineage>
        <taxon>Eukaryota</taxon>
        <taxon>Metazoa</taxon>
        <taxon>Ecdysozoa</taxon>
        <taxon>Arthropoda</taxon>
        <taxon>Crustacea</taxon>
        <taxon>Branchiopoda</taxon>
        <taxon>Diplostraca</taxon>
        <taxon>Cladocera</taxon>
        <taxon>Anomopoda</taxon>
        <taxon>Daphniidae</taxon>
        <taxon>Daphnia</taxon>
    </lineage>
</organism>
<protein>
    <submittedName>
        <fullName evidence="1">Coiled-coil domain-containing protein 93</fullName>
    </submittedName>
</protein>
<dbReference type="Proteomes" id="UP000076858">
    <property type="component" value="Unassembled WGS sequence"/>
</dbReference>
<accession>A0A164FPB4</accession>
<evidence type="ECO:0000313" key="1">
    <source>
        <dbReference type="EMBL" id="KZR98003.1"/>
    </source>
</evidence>
<gene>
    <name evidence="1" type="ORF">APZ42_006805</name>
</gene>
<name>A0A164FPB4_9CRUS</name>
<sequence>MSAALGQHLHNWPSIVSILNPKTKTSHENITTDLAIVCNNVSLSQFSVLHNGQAGAL</sequence>
<dbReference type="AlphaFoldDB" id="A0A164FPB4"/>